<keyword evidence="3 6" id="KW-0812">Transmembrane</keyword>
<evidence type="ECO:0000256" key="6">
    <source>
        <dbReference type="SAM" id="Phobius"/>
    </source>
</evidence>
<evidence type="ECO:0000256" key="1">
    <source>
        <dbReference type="ARBA" id="ARBA00004651"/>
    </source>
</evidence>
<dbReference type="CDD" id="cd06174">
    <property type="entry name" value="MFS"/>
    <property type="match status" value="1"/>
</dbReference>
<dbReference type="EMBL" id="PVUE01000009">
    <property type="protein sequence ID" value="PRZ41554.1"/>
    <property type="molecule type" value="Genomic_DNA"/>
</dbReference>
<evidence type="ECO:0000259" key="7">
    <source>
        <dbReference type="PROSITE" id="PS50850"/>
    </source>
</evidence>
<dbReference type="Proteomes" id="UP000237752">
    <property type="component" value="Unassembled WGS sequence"/>
</dbReference>
<dbReference type="Pfam" id="PF07690">
    <property type="entry name" value="MFS_1"/>
    <property type="match status" value="1"/>
</dbReference>
<feature type="transmembrane region" description="Helical" evidence="6">
    <location>
        <begin position="326"/>
        <end position="343"/>
    </location>
</feature>
<feature type="transmembrane region" description="Helical" evidence="6">
    <location>
        <begin position="285"/>
        <end position="314"/>
    </location>
</feature>
<evidence type="ECO:0000256" key="3">
    <source>
        <dbReference type="ARBA" id="ARBA00022692"/>
    </source>
</evidence>
<keyword evidence="4 6" id="KW-1133">Transmembrane helix</keyword>
<comment type="caution">
    <text evidence="8">The sequence shown here is derived from an EMBL/GenBank/DDBJ whole genome shotgun (WGS) entry which is preliminary data.</text>
</comment>
<evidence type="ECO:0000313" key="9">
    <source>
        <dbReference type="Proteomes" id="UP000237752"/>
    </source>
</evidence>
<dbReference type="AlphaFoldDB" id="A0A2T0ZZ49"/>
<protein>
    <submittedName>
        <fullName evidence="8">Nitrate/nitrite transporter NarK</fullName>
    </submittedName>
</protein>
<feature type="transmembrane region" description="Helical" evidence="6">
    <location>
        <begin position="127"/>
        <end position="146"/>
    </location>
</feature>
<evidence type="ECO:0000256" key="5">
    <source>
        <dbReference type="ARBA" id="ARBA00023136"/>
    </source>
</evidence>
<feature type="transmembrane region" description="Helical" evidence="6">
    <location>
        <begin position="188"/>
        <end position="207"/>
    </location>
</feature>
<feature type="transmembrane region" description="Helical" evidence="6">
    <location>
        <begin position="419"/>
        <end position="441"/>
    </location>
</feature>
<keyword evidence="2" id="KW-0813">Transport</keyword>
<evidence type="ECO:0000256" key="4">
    <source>
        <dbReference type="ARBA" id="ARBA00022989"/>
    </source>
</evidence>
<comment type="subcellular location">
    <subcellularLocation>
        <location evidence="1">Cell membrane</location>
        <topology evidence="1">Multi-pass membrane protein</topology>
    </subcellularLocation>
</comment>
<feature type="transmembrane region" description="Helical" evidence="6">
    <location>
        <begin position="378"/>
        <end position="399"/>
    </location>
</feature>
<feature type="transmembrane region" description="Helical" evidence="6">
    <location>
        <begin position="62"/>
        <end position="80"/>
    </location>
</feature>
<gene>
    <name evidence="8" type="ORF">CLV47_109101</name>
</gene>
<dbReference type="PROSITE" id="PS50850">
    <property type="entry name" value="MFS"/>
    <property type="match status" value="1"/>
</dbReference>
<sequence>MSDQTISSAGEGPRVIGDVALDARDPKVVAPGRPKPADTPARGIQTLWDRRLHSYPSNGRRYIYLAITVLATVILYYELYIGGAVATQIIAGFGMTFTQFVMVSVIGNLLGAFASLVAGLADRWGRANLVAFGLVVTGVLIAFALPNAPNTAWYFIFFGILSIVEGIILVATPALIRDFSPQLGRASAMGFWTLGPVLGSLLVTEISSHTLVSHPDWQFQFYLCGGIGLVVAVIAIFALRELSPALRDQLMVSMQDKMLIEARAKNIDTEKAAQGHWRQMMHLDIVGSAFAIAIFLMFYYIAVGFFVIYFVTIFGYSSAKANGLANWYWISNAIALVAAGFISDKFRVRKPFMIIGCVVSLVGAAIFAEKAVEPNTSYYTFAVLMIFISAGGGLAYTAWMASFTETIEKHNPAATATGLAVWGWIVRIVVTLSLVGFIFAVPATAVLVDQDSKVSAIVAQYPDQVATAGAIAPDTLAALQKDPTDPAAGAAAVKQIIEAKLAKDPAEAVARLQKLGTDPIPAADAKYLADNGAKVTQAAKDTAQQWRVWWWICVGAQVLFLPFVFVMAGRWSPKKAREDEERHEALVKEEMKKLEAERAGQSVDA</sequence>
<accession>A0A2T0ZZ49</accession>
<evidence type="ECO:0000256" key="2">
    <source>
        <dbReference type="ARBA" id="ARBA00022448"/>
    </source>
</evidence>
<feature type="transmembrane region" description="Helical" evidence="6">
    <location>
        <begin position="100"/>
        <end position="120"/>
    </location>
</feature>
<evidence type="ECO:0000313" key="8">
    <source>
        <dbReference type="EMBL" id="PRZ41554.1"/>
    </source>
</evidence>
<dbReference type="PANTHER" id="PTHR42718:SF9">
    <property type="entry name" value="MAJOR FACILITATOR SUPERFAMILY MULTIDRUG TRANSPORTER MFSC"/>
    <property type="match status" value="1"/>
</dbReference>
<organism evidence="8 9">
    <name type="scientific">Antricoccus suffuscus</name>
    <dbReference type="NCBI Taxonomy" id="1629062"/>
    <lineage>
        <taxon>Bacteria</taxon>
        <taxon>Bacillati</taxon>
        <taxon>Actinomycetota</taxon>
        <taxon>Actinomycetes</taxon>
        <taxon>Geodermatophilales</taxon>
        <taxon>Antricoccaceae</taxon>
        <taxon>Antricoccus</taxon>
    </lineage>
</organism>
<proteinExistence type="predicted"/>
<dbReference type="PANTHER" id="PTHR42718">
    <property type="entry name" value="MAJOR FACILITATOR SUPERFAMILY MULTIDRUG TRANSPORTER MFSC"/>
    <property type="match status" value="1"/>
</dbReference>
<keyword evidence="5 6" id="KW-0472">Membrane</keyword>
<keyword evidence="9" id="KW-1185">Reference proteome</keyword>
<feature type="domain" description="Major facilitator superfamily (MFS) profile" evidence="7">
    <location>
        <begin position="64"/>
        <end position="467"/>
    </location>
</feature>
<feature type="transmembrane region" description="Helical" evidence="6">
    <location>
        <begin position="548"/>
        <end position="568"/>
    </location>
</feature>
<dbReference type="InterPro" id="IPR011701">
    <property type="entry name" value="MFS"/>
</dbReference>
<name>A0A2T0ZZ49_9ACTN</name>
<dbReference type="InterPro" id="IPR020846">
    <property type="entry name" value="MFS_dom"/>
</dbReference>
<dbReference type="GO" id="GO:0005886">
    <property type="term" value="C:plasma membrane"/>
    <property type="evidence" value="ECO:0007669"/>
    <property type="project" value="UniProtKB-SubCell"/>
</dbReference>
<dbReference type="SUPFAM" id="SSF103473">
    <property type="entry name" value="MFS general substrate transporter"/>
    <property type="match status" value="1"/>
</dbReference>
<dbReference type="GO" id="GO:0022857">
    <property type="term" value="F:transmembrane transporter activity"/>
    <property type="evidence" value="ECO:0007669"/>
    <property type="project" value="InterPro"/>
</dbReference>
<feature type="transmembrane region" description="Helical" evidence="6">
    <location>
        <begin position="219"/>
        <end position="239"/>
    </location>
</feature>
<dbReference type="RefSeq" id="WP_106349360.1">
    <property type="nucleotide sequence ID" value="NZ_PVUE01000009.1"/>
</dbReference>
<dbReference type="Gene3D" id="1.20.1250.20">
    <property type="entry name" value="MFS general substrate transporter like domains"/>
    <property type="match status" value="2"/>
</dbReference>
<feature type="transmembrane region" description="Helical" evidence="6">
    <location>
        <begin position="352"/>
        <end position="372"/>
    </location>
</feature>
<feature type="transmembrane region" description="Helical" evidence="6">
    <location>
        <begin position="152"/>
        <end position="176"/>
    </location>
</feature>
<dbReference type="InterPro" id="IPR036259">
    <property type="entry name" value="MFS_trans_sf"/>
</dbReference>
<dbReference type="OrthoDB" id="3761592at2"/>
<reference evidence="8 9" key="1">
    <citation type="submission" date="2018-03" db="EMBL/GenBank/DDBJ databases">
        <title>Genomic Encyclopedia of Archaeal and Bacterial Type Strains, Phase II (KMG-II): from individual species to whole genera.</title>
        <authorList>
            <person name="Goeker M."/>
        </authorList>
    </citation>
    <scope>NUCLEOTIDE SEQUENCE [LARGE SCALE GENOMIC DNA]</scope>
    <source>
        <strain evidence="8 9">DSM 100065</strain>
    </source>
</reference>